<evidence type="ECO:0000256" key="1">
    <source>
        <dbReference type="SAM" id="MobiDB-lite"/>
    </source>
</evidence>
<dbReference type="Proteomes" id="UP000192220">
    <property type="component" value="Unplaced"/>
</dbReference>
<keyword evidence="2" id="KW-1185">Reference proteome</keyword>
<dbReference type="OrthoDB" id="10255522at2759"/>
<feature type="compositionally biased region" description="Polar residues" evidence="1">
    <location>
        <begin position="48"/>
        <end position="61"/>
    </location>
</feature>
<name>A0A2I4D372_AUSLI</name>
<proteinExistence type="predicted"/>
<dbReference type="InParanoid" id="A0A2I4D372"/>
<sequence>MAMSEDKVKSFVDELRAEFNSGQRPPGALIETWISLTPQEQMKVLGQLMQSTESSSQTLSDQEAKMKASLDDTEQRRTEEKTKMKWIKFQERKMRRVLDMKLEKTMKERDELEMMKISLNRQSQEIKKTLEDFKTIFTTVAKTKVKMEKTAAEITATCEKIYTTQRKTENNSEEIKLIMDKLASVKNQISTWTLAHPATMKTLSTSD</sequence>
<dbReference type="KEGG" id="alim:106534550"/>
<feature type="compositionally biased region" description="Basic and acidic residues" evidence="1">
    <location>
        <begin position="62"/>
        <end position="77"/>
    </location>
</feature>
<dbReference type="AlphaFoldDB" id="A0A2I4D372"/>
<gene>
    <name evidence="3" type="primary">LOC106534550</name>
</gene>
<evidence type="ECO:0000313" key="2">
    <source>
        <dbReference type="Proteomes" id="UP000192220"/>
    </source>
</evidence>
<evidence type="ECO:0000313" key="3">
    <source>
        <dbReference type="RefSeq" id="XP_013886690.1"/>
    </source>
</evidence>
<dbReference type="RefSeq" id="XP_013886690.1">
    <property type="nucleotide sequence ID" value="XM_014031236.1"/>
</dbReference>
<reference evidence="3" key="1">
    <citation type="submission" date="2025-08" db="UniProtKB">
        <authorList>
            <consortium name="RefSeq"/>
        </authorList>
    </citation>
    <scope>IDENTIFICATION</scope>
</reference>
<dbReference type="GeneID" id="106534550"/>
<protein>
    <submittedName>
        <fullName evidence="3">Uncharacterized protein LOC106534550</fullName>
    </submittedName>
</protein>
<accession>A0A2I4D372</accession>
<feature type="region of interest" description="Disordered" evidence="1">
    <location>
        <begin position="48"/>
        <end position="77"/>
    </location>
</feature>
<feature type="non-terminal residue" evidence="3">
    <location>
        <position position="207"/>
    </location>
</feature>
<organism evidence="2 3">
    <name type="scientific">Austrofundulus limnaeus</name>
    <name type="common">Annual killifish</name>
    <dbReference type="NCBI Taxonomy" id="52670"/>
    <lineage>
        <taxon>Eukaryota</taxon>
        <taxon>Metazoa</taxon>
        <taxon>Chordata</taxon>
        <taxon>Craniata</taxon>
        <taxon>Vertebrata</taxon>
        <taxon>Euteleostomi</taxon>
        <taxon>Actinopterygii</taxon>
        <taxon>Neopterygii</taxon>
        <taxon>Teleostei</taxon>
        <taxon>Neoteleostei</taxon>
        <taxon>Acanthomorphata</taxon>
        <taxon>Ovalentaria</taxon>
        <taxon>Atherinomorphae</taxon>
        <taxon>Cyprinodontiformes</taxon>
        <taxon>Rivulidae</taxon>
        <taxon>Austrofundulus</taxon>
    </lineage>
</organism>